<dbReference type="InterPro" id="IPR029058">
    <property type="entry name" value="AB_hydrolase_fold"/>
</dbReference>
<dbReference type="InterPro" id="IPR050300">
    <property type="entry name" value="GDXG_lipolytic_enzyme"/>
</dbReference>
<evidence type="ECO:0000313" key="5">
    <source>
        <dbReference type="Proteomes" id="UP000240572"/>
    </source>
</evidence>
<sequence length="281" mass="30310">MEAVTTGRAGFELLGRQYPPAAGVSFEHLVLAGVPCTWVRPGKTLTEEVIVYIHGGAFIYGSLESHAPMVSHIASALERNILLIGYRLAPEHPFPAGIDDGIAVINALRTTYPAIRFGMIGDSAGGNLSIAIQLQLRELGGTRPCYSILVSPWVDLTCTNASYNTNQDKDIMLNRPYLEWAAGLYAGTTPLNTALLSPVYASLEGLAPVQILYGTAEILAGDSIQLYQRLVAAGVKAELLAFEAEQHVWPFMDIDTRAAQQALQAMHTFAGEHQSTTQEAL</sequence>
<dbReference type="AlphaFoldDB" id="A0A2P8DDK3"/>
<proteinExistence type="inferred from homology"/>
<evidence type="ECO:0000259" key="3">
    <source>
        <dbReference type="Pfam" id="PF07859"/>
    </source>
</evidence>
<name>A0A2P8DDK3_9BACT</name>
<evidence type="ECO:0000256" key="1">
    <source>
        <dbReference type="ARBA" id="ARBA00010515"/>
    </source>
</evidence>
<dbReference type="SUPFAM" id="SSF53474">
    <property type="entry name" value="alpha/beta-Hydrolases"/>
    <property type="match status" value="1"/>
</dbReference>
<comment type="caution">
    <text evidence="4">The sequence shown here is derived from an EMBL/GenBank/DDBJ whole genome shotgun (WGS) entry which is preliminary data.</text>
</comment>
<dbReference type="PANTHER" id="PTHR48081">
    <property type="entry name" value="AB HYDROLASE SUPERFAMILY PROTEIN C4A8.06C"/>
    <property type="match status" value="1"/>
</dbReference>
<reference evidence="4 5" key="1">
    <citation type="submission" date="2018-03" db="EMBL/GenBank/DDBJ databases">
        <title>Genomic Encyclopedia of Type Strains, Phase III (KMG-III): the genomes of soil and plant-associated and newly described type strains.</title>
        <authorList>
            <person name="Whitman W."/>
        </authorList>
    </citation>
    <scope>NUCLEOTIDE SEQUENCE [LARGE SCALE GENOMIC DNA]</scope>
    <source>
        <strain evidence="4 5">CGMCC 1.12700</strain>
    </source>
</reference>
<evidence type="ECO:0000256" key="2">
    <source>
        <dbReference type="ARBA" id="ARBA00022801"/>
    </source>
</evidence>
<dbReference type="PROSITE" id="PS01173">
    <property type="entry name" value="LIPASE_GDXG_HIS"/>
    <property type="match status" value="1"/>
</dbReference>
<dbReference type="PANTHER" id="PTHR48081:SF8">
    <property type="entry name" value="ALPHA_BETA HYDROLASE FOLD-3 DOMAIN-CONTAINING PROTEIN-RELATED"/>
    <property type="match status" value="1"/>
</dbReference>
<evidence type="ECO:0000313" key="4">
    <source>
        <dbReference type="EMBL" id="PSK95310.1"/>
    </source>
</evidence>
<dbReference type="InterPro" id="IPR002168">
    <property type="entry name" value="Lipase_GDXG_HIS_AS"/>
</dbReference>
<dbReference type="EMBL" id="PYGD01000001">
    <property type="protein sequence ID" value="PSK95310.1"/>
    <property type="molecule type" value="Genomic_DNA"/>
</dbReference>
<dbReference type="InterPro" id="IPR013094">
    <property type="entry name" value="AB_hydrolase_3"/>
</dbReference>
<gene>
    <name evidence="4" type="ORF">B0I18_1011478</name>
</gene>
<keyword evidence="2" id="KW-0378">Hydrolase</keyword>
<feature type="domain" description="Alpha/beta hydrolase fold-3" evidence="3">
    <location>
        <begin position="50"/>
        <end position="249"/>
    </location>
</feature>
<accession>A0A2P8DDK3</accession>
<dbReference type="Proteomes" id="UP000240572">
    <property type="component" value="Unassembled WGS sequence"/>
</dbReference>
<dbReference type="OrthoDB" id="9815425at2"/>
<dbReference type="Gene3D" id="3.40.50.1820">
    <property type="entry name" value="alpha/beta hydrolase"/>
    <property type="match status" value="1"/>
</dbReference>
<keyword evidence="5" id="KW-1185">Reference proteome</keyword>
<dbReference type="RefSeq" id="WP_106521970.1">
    <property type="nucleotide sequence ID" value="NZ_PYGD01000001.1"/>
</dbReference>
<dbReference type="Pfam" id="PF07859">
    <property type="entry name" value="Abhydrolase_3"/>
    <property type="match status" value="1"/>
</dbReference>
<protein>
    <submittedName>
        <fullName evidence="4">Acetyl esterase/lipase</fullName>
    </submittedName>
</protein>
<comment type="similarity">
    <text evidence="1">Belongs to the 'GDXG' lipolytic enzyme family.</text>
</comment>
<dbReference type="GO" id="GO:0016787">
    <property type="term" value="F:hydrolase activity"/>
    <property type="evidence" value="ECO:0007669"/>
    <property type="project" value="UniProtKB-KW"/>
</dbReference>
<organism evidence="4 5">
    <name type="scientific">Taibaiella chishuiensis</name>
    <dbReference type="NCBI Taxonomy" id="1434707"/>
    <lineage>
        <taxon>Bacteria</taxon>
        <taxon>Pseudomonadati</taxon>
        <taxon>Bacteroidota</taxon>
        <taxon>Chitinophagia</taxon>
        <taxon>Chitinophagales</taxon>
        <taxon>Chitinophagaceae</taxon>
        <taxon>Taibaiella</taxon>
    </lineage>
</organism>